<sequence length="75" mass="8351">MLIKIRFGFVANAVGLWDASLSKSLTFTRYSALPKEERMGKQKNLAMHKLVEEISSIRGVKCLQAPLLSDKKVSA</sequence>
<protein>
    <submittedName>
        <fullName evidence="1">UV DNA damage repair endonuclease</fullName>
    </submittedName>
</protein>
<evidence type="ECO:0000313" key="2">
    <source>
        <dbReference type="Proteomes" id="UP001519293"/>
    </source>
</evidence>
<keyword evidence="1" id="KW-0255">Endonuclease</keyword>
<keyword evidence="1" id="KW-0540">Nuclease</keyword>
<keyword evidence="2" id="KW-1185">Reference proteome</keyword>
<name>A0ABS4RCG1_9BACI</name>
<comment type="caution">
    <text evidence="1">The sequence shown here is derived from an EMBL/GenBank/DDBJ whole genome shotgun (WGS) entry which is preliminary data.</text>
</comment>
<dbReference type="GO" id="GO:0004519">
    <property type="term" value="F:endonuclease activity"/>
    <property type="evidence" value="ECO:0007669"/>
    <property type="project" value="UniProtKB-KW"/>
</dbReference>
<dbReference type="RefSeq" id="WP_066394890.1">
    <property type="nucleotide sequence ID" value="NZ_JAGIKZ010000001.1"/>
</dbReference>
<accession>A0ABS4RCG1</accession>
<evidence type="ECO:0000313" key="1">
    <source>
        <dbReference type="EMBL" id="MBP2239537.1"/>
    </source>
</evidence>
<dbReference type="EMBL" id="JAGIKZ010000001">
    <property type="protein sequence ID" value="MBP2239537.1"/>
    <property type="molecule type" value="Genomic_DNA"/>
</dbReference>
<proteinExistence type="predicted"/>
<reference evidence="1 2" key="1">
    <citation type="submission" date="2021-03" db="EMBL/GenBank/DDBJ databases">
        <title>Genomic Encyclopedia of Type Strains, Phase IV (KMG-IV): sequencing the most valuable type-strain genomes for metagenomic binning, comparative biology and taxonomic classification.</title>
        <authorList>
            <person name="Goeker M."/>
        </authorList>
    </citation>
    <scope>NUCLEOTIDE SEQUENCE [LARGE SCALE GENOMIC DNA]</scope>
    <source>
        <strain evidence="1 2">DSM 26675</strain>
    </source>
</reference>
<dbReference type="Proteomes" id="UP001519293">
    <property type="component" value="Unassembled WGS sequence"/>
</dbReference>
<organism evidence="1 2">
    <name type="scientific">Cytobacillus eiseniae</name>
    <dbReference type="NCBI Taxonomy" id="762947"/>
    <lineage>
        <taxon>Bacteria</taxon>
        <taxon>Bacillati</taxon>
        <taxon>Bacillota</taxon>
        <taxon>Bacilli</taxon>
        <taxon>Bacillales</taxon>
        <taxon>Bacillaceae</taxon>
        <taxon>Cytobacillus</taxon>
    </lineage>
</organism>
<keyword evidence="1" id="KW-0378">Hydrolase</keyword>
<gene>
    <name evidence="1" type="ORF">J2Z40_000090</name>
</gene>